<organism evidence="1">
    <name type="scientific">marine sediment metagenome</name>
    <dbReference type="NCBI Taxonomy" id="412755"/>
    <lineage>
        <taxon>unclassified sequences</taxon>
        <taxon>metagenomes</taxon>
        <taxon>ecological metagenomes</taxon>
    </lineage>
</organism>
<accession>A0A0F9W0S7</accession>
<comment type="caution">
    <text evidence="1">The sequence shown here is derived from an EMBL/GenBank/DDBJ whole genome shotgun (WGS) entry which is preliminary data.</text>
</comment>
<evidence type="ECO:0000313" key="1">
    <source>
        <dbReference type="EMBL" id="KKO05833.1"/>
    </source>
</evidence>
<protein>
    <submittedName>
        <fullName evidence="1">Uncharacterized protein</fullName>
    </submittedName>
</protein>
<dbReference type="AlphaFoldDB" id="A0A0F9W0S7"/>
<sequence>MGADTAAELLAEGERLVAVMDTLTGGPLMLAAYYRLKDVVERAESALQEERS</sequence>
<reference evidence="1" key="1">
    <citation type="journal article" date="2015" name="Nature">
        <title>Complex archaea that bridge the gap between prokaryotes and eukaryotes.</title>
        <authorList>
            <person name="Spang A."/>
            <person name="Saw J.H."/>
            <person name="Jorgensen S.L."/>
            <person name="Zaremba-Niedzwiedzka K."/>
            <person name="Martijn J."/>
            <person name="Lind A.E."/>
            <person name="van Eijk R."/>
            <person name="Schleper C."/>
            <person name="Guy L."/>
            <person name="Ettema T.J."/>
        </authorList>
    </citation>
    <scope>NUCLEOTIDE SEQUENCE</scope>
</reference>
<name>A0A0F9W0S7_9ZZZZ</name>
<proteinExistence type="predicted"/>
<dbReference type="EMBL" id="LAZR01000018">
    <property type="protein sequence ID" value="KKO05833.1"/>
    <property type="molecule type" value="Genomic_DNA"/>
</dbReference>
<gene>
    <name evidence="1" type="ORF">LCGC14_0074740</name>
</gene>